<dbReference type="AlphaFoldDB" id="A0A941AQM1"/>
<keyword evidence="4" id="KW-1185">Reference proteome</keyword>
<evidence type="ECO:0000256" key="2">
    <source>
        <dbReference type="SAM" id="Phobius"/>
    </source>
</evidence>
<sequence>MVRWSAGRRAAAAAVVSVVGGVLLTLPLTSAKAEMVEVDLRYRCNTQSDGVAPNQVNLKVTLGMQAHPAVGQPLDVRWGLAYGDATRFVAPGMAPAGSILSATGVVGVSGDLWDGELNSIGSKDQGALTEGAPLELPGLVSGVVTTTAAGVIQIVPKNLTIDFTPKAGEINDNELPASAYVGAGWGYYHDRKAEFHDLQNDVHATQVKGDSVSFAFTGTGVDFISERDPRAGELEFKIGDADVKPATADASKNADNTPVTVENQGNQTLWSVRGLPYKKHTLTVKNNADAWAMVDGFKVVTEATAQPPFRVVCKPVTKPAAIRVTIGSGPSSTVSASSSTSVSASTSASASASSSASVSPTPTHTTTVTVTASPSPTVTTTVTLTATPTVPQVSVTPKGGAQTGEAPERDLTSAVLLVGSGAAMLAVGVFSGLALLRRRAAHARSTTVRGG</sequence>
<gene>
    <name evidence="3" type="ORF">JOL79_13900</name>
</gene>
<feature type="region of interest" description="Disordered" evidence="1">
    <location>
        <begin position="389"/>
        <end position="408"/>
    </location>
</feature>
<keyword evidence="2" id="KW-1133">Transmembrane helix</keyword>
<proteinExistence type="predicted"/>
<reference evidence="3" key="1">
    <citation type="submission" date="2021-02" db="EMBL/GenBank/DDBJ databases">
        <title>Draft genome sequence of Microbispora sp. RL4-1S isolated from rice leaves in Thailand.</title>
        <authorList>
            <person name="Muangham S."/>
            <person name="Duangmal K."/>
        </authorList>
    </citation>
    <scope>NUCLEOTIDE SEQUENCE</scope>
    <source>
        <strain evidence="3">RL4-1S</strain>
    </source>
</reference>
<evidence type="ECO:0000256" key="1">
    <source>
        <dbReference type="SAM" id="MobiDB-lite"/>
    </source>
</evidence>
<comment type="caution">
    <text evidence="3">The sequence shown here is derived from an EMBL/GenBank/DDBJ whole genome shotgun (WGS) entry which is preliminary data.</text>
</comment>
<dbReference type="Gene3D" id="2.60.120.260">
    <property type="entry name" value="Galactose-binding domain-like"/>
    <property type="match status" value="1"/>
</dbReference>
<dbReference type="RefSeq" id="WP_210156188.1">
    <property type="nucleotide sequence ID" value="NZ_JAFCNB010000006.1"/>
</dbReference>
<feature type="region of interest" description="Disordered" evidence="1">
    <location>
        <begin position="350"/>
        <end position="376"/>
    </location>
</feature>
<dbReference type="EMBL" id="JAFCNB010000006">
    <property type="protein sequence ID" value="MBP2704909.1"/>
    <property type="molecule type" value="Genomic_DNA"/>
</dbReference>
<name>A0A941AQM1_9ACTN</name>
<evidence type="ECO:0000313" key="4">
    <source>
        <dbReference type="Proteomes" id="UP000674234"/>
    </source>
</evidence>
<protein>
    <submittedName>
        <fullName evidence="3">Uncharacterized protein</fullName>
    </submittedName>
</protein>
<keyword evidence="2" id="KW-0472">Membrane</keyword>
<feature type="transmembrane region" description="Helical" evidence="2">
    <location>
        <begin position="414"/>
        <end position="436"/>
    </location>
</feature>
<organism evidence="3 4">
    <name type="scientific">Microbispora oryzae</name>
    <dbReference type="NCBI Taxonomy" id="2806554"/>
    <lineage>
        <taxon>Bacteria</taxon>
        <taxon>Bacillati</taxon>
        <taxon>Actinomycetota</taxon>
        <taxon>Actinomycetes</taxon>
        <taxon>Streptosporangiales</taxon>
        <taxon>Streptosporangiaceae</taxon>
        <taxon>Microbispora</taxon>
    </lineage>
</organism>
<evidence type="ECO:0000313" key="3">
    <source>
        <dbReference type="EMBL" id="MBP2704909.1"/>
    </source>
</evidence>
<dbReference type="Proteomes" id="UP000674234">
    <property type="component" value="Unassembled WGS sequence"/>
</dbReference>
<accession>A0A941AQM1</accession>
<keyword evidence="2" id="KW-0812">Transmembrane</keyword>